<comment type="caution">
    <text evidence="2">The sequence shown here is derived from an EMBL/GenBank/DDBJ whole genome shotgun (WGS) entry which is preliminary data.</text>
</comment>
<dbReference type="EMBL" id="BLAD01000057">
    <property type="protein sequence ID" value="GES02354.1"/>
    <property type="molecule type" value="Genomic_DNA"/>
</dbReference>
<evidence type="ECO:0000313" key="2">
    <source>
        <dbReference type="EMBL" id="GES02354.1"/>
    </source>
</evidence>
<proteinExistence type="predicted"/>
<name>A0A5M3W0U5_9ACTN</name>
<dbReference type="RefSeq" id="WP_155338578.1">
    <property type="nucleotide sequence ID" value="NZ_BAAABN010000002.1"/>
</dbReference>
<evidence type="ECO:0000256" key="1">
    <source>
        <dbReference type="SAM" id="Phobius"/>
    </source>
</evidence>
<protein>
    <recommendedName>
        <fullName evidence="4">CU044_5270 family protein</fullName>
    </recommendedName>
</protein>
<dbReference type="OrthoDB" id="3468933at2"/>
<sequence length="353" mass="38746">MNEIDLINSVMPDVPPDDPVRTAETRARILAARRRPRFGWLVPAIATAVLSVAIAAVPQLIRPAGPHPVDPVAEVAERASGSPEPTTGRYWRVEYQEYGLGPLLTGNYQRLRTDVVEWRGAGQLIRENRLAAATPLAEADRVAWENCPKDCPSPLTSLSEKTRFDIWPGSFMVRSGQGLDVRPAWPSTGVPSMEFPGDPAELRAKLLTYYRKPHERDGDSYQMDWLWGISVNTLAQLPVTHQTRGAFYRLLADLPGVQVRADADTVVLTRPEQMGGTIDDLVIDRATGRVAALRAYRKAPGPFIPNARDLPGETPLIEMVFSAAGWTDDSPKIPPGCEPTVPDPPTISAKCFS</sequence>
<keyword evidence="1" id="KW-1133">Transmembrane helix</keyword>
<reference evidence="2 3" key="1">
    <citation type="submission" date="2019-10" db="EMBL/GenBank/DDBJ databases">
        <title>Whole genome shotgun sequence of Acrocarpospora corrugata NBRC 13972.</title>
        <authorList>
            <person name="Ichikawa N."/>
            <person name="Kimura A."/>
            <person name="Kitahashi Y."/>
            <person name="Komaki H."/>
            <person name="Oguchi A."/>
        </authorList>
    </citation>
    <scope>NUCLEOTIDE SEQUENCE [LARGE SCALE GENOMIC DNA]</scope>
    <source>
        <strain evidence="2 3">NBRC 13972</strain>
    </source>
</reference>
<dbReference type="Proteomes" id="UP000334990">
    <property type="component" value="Unassembled WGS sequence"/>
</dbReference>
<keyword evidence="1" id="KW-0812">Transmembrane</keyword>
<gene>
    <name evidence="2" type="ORF">Acor_44200</name>
</gene>
<keyword evidence="1" id="KW-0472">Membrane</keyword>
<evidence type="ECO:0000313" key="3">
    <source>
        <dbReference type="Proteomes" id="UP000334990"/>
    </source>
</evidence>
<keyword evidence="3" id="KW-1185">Reference proteome</keyword>
<organism evidence="2 3">
    <name type="scientific">Acrocarpospora corrugata</name>
    <dbReference type="NCBI Taxonomy" id="35763"/>
    <lineage>
        <taxon>Bacteria</taxon>
        <taxon>Bacillati</taxon>
        <taxon>Actinomycetota</taxon>
        <taxon>Actinomycetes</taxon>
        <taxon>Streptosporangiales</taxon>
        <taxon>Streptosporangiaceae</taxon>
        <taxon>Acrocarpospora</taxon>
    </lineage>
</organism>
<feature type="transmembrane region" description="Helical" evidence="1">
    <location>
        <begin position="38"/>
        <end position="61"/>
    </location>
</feature>
<accession>A0A5M3W0U5</accession>
<evidence type="ECO:0008006" key="4">
    <source>
        <dbReference type="Google" id="ProtNLM"/>
    </source>
</evidence>
<dbReference type="AlphaFoldDB" id="A0A5M3W0U5"/>